<keyword evidence="2 4" id="KW-0238">DNA-binding</keyword>
<dbReference type="InterPro" id="IPR050109">
    <property type="entry name" value="HTH-type_TetR-like_transc_reg"/>
</dbReference>
<gene>
    <name evidence="6" type="ORF">RQC66_21675</name>
</gene>
<proteinExistence type="predicted"/>
<sequence>MAPSSTPRGSRLLPSERRDQILAVARQTLEKQTIDDITVESVAGEAGVSPGLLFHYFGSQRKFRHAILQAASDELLTHLRPDPSLSPVEQLRTGIETFVAYVARHPAVYRAVTRLNTGGTVRTLHSSVRATLAGWITEAFVAADAPASPALGMSVAGWLAYMEEVVLAWLDKPDIEQDELIDLCERVFYQIVMVTLDDTEQYEQLLSRMQERA</sequence>
<dbReference type="PROSITE" id="PS50977">
    <property type="entry name" value="HTH_TETR_2"/>
    <property type="match status" value="1"/>
</dbReference>
<keyword evidence="3" id="KW-0804">Transcription</keyword>
<reference evidence="7" key="1">
    <citation type="submission" date="2023-07" db="EMBL/GenBank/DDBJ databases">
        <title>Draft genome sequence of the endophytic actinobacterium Streptomyces justiciae WPN32, a potential antibiotic producer.</title>
        <authorList>
            <person name="Yasawong M."/>
            <person name="Pana W."/>
            <person name="Ganta P."/>
            <person name="Santapan N."/>
            <person name="Songngamsuk T."/>
            <person name="Phatcharaharikarn M."/>
            <person name="Kerdtoob S."/>
            <person name="Nantapong N."/>
        </authorList>
    </citation>
    <scope>NUCLEOTIDE SEQUENCE [LARGE SCALE GENOMIC DNA]</scope>
    <source>
        <strain evidence="7">WPN32</strain>
    </source>
</reference>
<dbReference type="EMBL" id="JAVTLL010000014">
    <property type="protein sequence ID" value="MDT7843336.1"/>
    <property type="molecule type" value="Genomic_DNA"/>
</dbReference>
<feature type="DNA-binding region" description="H-T-H motif" evidence="4">
    <location>
        <begin position="38"/>
        <end position="57"/>
    </location>
</feature>
<dbReference type="PANTHER" id="PTHR30055">
    <property type="entry name" value="HTH-TYPE TRANSCRIPTIONAL REGULATOR RUTR"/>
    <property type="match status" value="1"/>
</dbReference>
<dbReference type="Proteomes" id="UP001257948">
    <property type="component" value="Unassembled WGS sequence"/>
</dbReference>
<dbReference type="Pfam" id="PF00440">
    <property type="entry name" value="TetR_N"/>
    <property type="match status" value="1"/>
</dbReference>
<keyword evidence="7" id="KW-1185">Reference proteome</keyword>
<evidence type="ECO:0000256" key="2">
    <source>
        <dbReference type="ARBA" id="ARBA00023125"/>
    </source>
</evidence>
<dbReference type="Pfam" id="PF21943">
    <property type="entry name" value="TetR_C_46"/>
    <property type="match status" value="1"/>
</dbReference>
<dbReference type="InterPro" id="IPR054129">
    <property type="entry name" value="DesT_TetR_C"/>
</dbReference>
<comment type="caution">
    <text evidence="6">The sequence shown here is derived from an EMBL/GenBank/DDBJ whole genome shotgun (WGS) entry which is preliminary data.</text>
</comment>
<dbReference type="RefSeq" id="WP_194084516.1">
    <property type="nucleotide sequence ID" value="NZ_JADDXU010000025.1"/>
</dbReference>
<keyword evidence="1" id="KW-0805">Transcription regulation</keyword>
<dbReference type="Gene3D" id="1.10.357.10">
    <property type="entry name" value="Tetracycline Repressor, domain 2"/>
    <property type="match status" value="1"/>
</dbReference>
<dbReference type="InterPro" id="IPR001647">
    <property type="entry name" value="HTH_TetR"/>
</dbReference>
<evidence type="ECO:0000256" key="1">
    <source>
        <dbReference type="ARBA" id="ARBA00023015"/>
    </source>
</evidence>
<protein>
    <submittedName>
        <fullName evidence="6">TetR/AcrR family transcriptional regulator</fullName>
    </submittedName>
</protein>
<dbReference type="SUPFAM" id="SSF48498">
    <property type="entry name" value="Tetracyclin repressor-like, C-terminal domain"/>
    <property type="match status" value="1"/>
</dbReference>
<evidence type="ECO:0000313" key="6">
    <source>
        <dbReference type="EMBL" id="MDT7843336.1"/>
    </source>
</evidence>
<feature type="domain" description="HTH tetR-type" evidence="5">
    <location>
        <begin position="15"/>
        <end position="75"/>
    </location>
</feature>
<evidence type="ECO:0000256" key="3">
    <source>
        <dbReference type="ARBA" id="ARBA00023163"/>
    </source>
</evidence>
<dbReference type="InterPro" id="IPR036271">
    <property type="entry name" value="Tet_transcr_reg_TetR-rel_C_sf"/>
</dbReference>
<organism evidence="6 7">
    <name type="scientific">Streptomyces justiciae</name>
    <dbReference type="NCBI Taxonomy" id="2780140"/>
    <lineage>
        <taxon>Bacteria</taxon>
        <taxon>Bacillati</taxon>
        <taxon>Actinomycetota</taxon>
        <taxon>Actinomycetes</taxon>
        <taxon>Kitasatosporales</taxon>
        <taxon>Streptomycetaceae</taxon>
        <taxon>Streptomyces</taxon>
    </lineage>
</organism>
<dbReference type="InterPro" id="IPR009057">
    <property type="entry name" value="Homeodomain-like_sf"/>
</dbReference>
<accession>A0ABU3LVS4</accession>
<evidence type="ECO:0000256" key="4">
    <source>
        <dbReference type="PROSITE-ProRule" id="PRU00335"/>
    </source>
</evidence>
<dbReference type="SUPFAM" id="SSF46689">
    <property type="entry name" value="Homeodomain-like"/>
    <property type="match status" value="1"/>
</dbReference>
<evidence type="ECO:0000313" key="7">
    <source>
        <dbReference type="Proteomes" id="UP001257948"/>
    </source>
</evidence>
<dbReference type="PANTHER" id="PTHR30055:SF174">
    <property type="entry name" value="TRANSCRIPTIONAL REGULATORY PROTEIN (PROBABLY TETR-FAMILY)-RELATED"/>
    <property type="match status" value="1"/>
</dbReference>
<name>A0ABU3LVS4_9ACTN</name>
<evidence type="ECO:0000259" key="5">
    <source>
        <dbReference type="PROSITE" id="PS50977"/>
    </source>
</evidence>